<dbReference type="VEuPathDB" id="FungiDB:PC110_g6960"/>
<sequence>MSTEDDSVADLTGDWEVDAEEIEVAGVGGEAAQSVASAGAEQYIASFSDNSSLHVAISDQVATSYDSQRKVGVFSLFFTSTPKDRLRKWTSDVLALDDHIAVTDSDI</sequence>
<accession>A0A8T1BGI9</accession>
<protein>
    <submittedName>
        <fullName evidence="1">Uncharacterized protein</fullName>
    </submittedName>
</protein>
<organism evidence="1 2">
    <name type="scientific">Phytophthora cactorum</name>
    <dbReference type="NCBI Taxonomy" id="29920"/>
    <lineage>
        <taxon>Eukaryota</taxon>
        <taxon>Sar</taxon>
        <taxon>Stramenopiles</taxon>
        <taxon>Oomycota</taxon>
        <taxon>Peronosporomycetes</taxon>
        <taxon>Peronosporales</taxon>
        <taxon>Peronosporaceae</taxon>
        <taxon>Phytophthora</taxon>
    </lineage>
</organism>
<name>A0A8T1BGI9_9STRA</name>
<evidence type="ECO:0000313" key="1">
    <source>
        <dbReference type="EMBL" id="KAG2902631.1"/>
    </source>
</evidence>
<gene>
    <name evidence="1" type="ORF">PC117_g21437</name>
</gene>
<proteinExistence type="predicted"/>
<comment type="caution">
    <text evidence="1">The sequence shown here is derived from an EMBL/GenBank/DDBJ whole genome shotgun (WGS) entry which is preliminary data.</text>
</comment>
<evidence type="ECO:0000313" key="2">
    <source>
        <dbReference type="Proteomes" id="UP000736787"/>
    </source>
</evidence>
<dbReference type="Proteomes" id="UP000736787">
    <property type="component" value="Unassembled WGS sequence"/>
</dbReference>
<reference evidence="1" key="1">
    <citation type="submission" date="2018-10" db="EMBL/GenBank/DDBJ databases">
        <title>Effector identification in a new, highly contiguous assembly of the strawberry crown rot pathogen Phytophthora cactorum.</title>
        <authorList>
            <person name="Armitage A.D."/>
            <person name="Nellist C.F."/>
            <person name="Bates H."/>
            <person name="Vickerstaff R.J."/>
            <person name="Harrison R.J."/>
        </authorList>
    </citation>
    <scope>NUCLEOTIDE SEQUENCE</scope>
    <source>
        <strain evidence="1">4040</strain>
    </source>
</reference>
<dbReference type="EMBL" id="RCMK01001081">
    <property type="protein sequence ID" value="KAG2902631.1"/>
    <property type="molecule type" value="Genomic_DNA"/>
</dbReference>
<dbReference type="AlphaFoldDB" id="A0A8T1BGI9"/>